<feature type="chain" id="PRO_5012758907" description="Urease accessory protein UreH-like transmembrane domain-containing protein" evidence="2">
    <location>
        <begin position="17"/>
        <end position="230"/>
    </location>
</feature>
<feature type="transmembrane region" description="Helical" evidence="1">
    <location>
        <begin position="80"/>
        <end position="97"/>
    </location>
</feature>
<dbReference type="PANTHER" id="PTHR42208:SF1">
    <property type="entry name" value="HEAVY METAL TRANSPORTER"/>
    <property type="match status" value="1"/>
</dbReference>
<protein>
    <recommendedName>
        <fullName evidence="3">Urease accessory protein UreH-like transmembrane domain-containing protein</fullName>
    </recommendedName>
</protein>
<feature type="domain" description="Urease accessory protein UreH-like transmembrane" evidence="3">
    <location>
        <begin position="5"/>
        <end position="210"/>
    </location>
</feature>
<feature type="transmembrane region" description="Helical" evidence="1">
    <location>
        <begin position="199"/>
        <end position="217"/>
    </location>
</feature>
<keyword evidence="1" id="KW-1133">Transmembrane helix</keyword>
<sequence length="230" mass="24095">MLFSALLMGLAGTVHCAAMCGVPSAAVMRACAGPRPRQVVTGFFLARALGYAAVGAVAAASVAGLAWLGQWSPALRPLWAMAHLAALALGVWLLIYGRQPIWLERLGGPNRLAESQAGWQPVRFAPLKASLIGAVWFAWPCGLLQSALMVAALANSPADGALVMLVFAMASAPGLGVGPVVWQRWLSGRGDRGEGLMRWVVRLSGLALVLGSAWALGHDLWSRVAAYCLS</sequence>
<evidence type="ECO:0000256" key="2">
    <source>
        <dbReference type="SAM" id="SignalP"/>
    </source>
</evidence>
<keyword evidence="1" id="KW-0812">Transmembrane</keyword>
<feature type="transmembrane region" description="Helical" evidence="1">
    <location>
        <begin position="48"/>
        <end position="68"/>
    </location>
</feature>
<dbReference type="AlphaFoldDB" id="A0A221KF85"/>
<evidence type="ECO:0000313" key="4">
    <source>
        <dbReference type="EMBL" id="ASM77676.1"/>
    </source>
</evidence>
<feature type="transmembrane region" description="Helical" evidence="1">
    <location>
        <begin position="131"/>
        <end position="154"/>
    </location>
</feature>
<name>A0A221KF85_VITFI</name>
<feature type="signal peptide" evidence="2">
    <location>
        <begin position="1"/>
        <end position="16"/>
    </location>
</feature>
<dbReference type="EMBL" id="CP022423">
    <property type="protein sequence ID" value="ASM77676.1"/>
    <property type="molecule type" value="Genomic_DNA"/>
</dbReference>
<dbReference type="KEGG" id="vff:VITFI_CDS1898"/>
<proteinExistence type="predicted"/>
<keyword evidence="5" id="KW-1185">Reference proteome</keyword>
<gene>
    <name evidence="4" type="ORF">VITFI_CDS1898</name>
</gene>
<keyword evidence="2" id="KW-0732">Signal</keyword>
<accession>A0A221KF85</accession>
<evidence type="ECO:0000313" key="5">
    <source>
        <dbReference type="Proteomes" id="UP000199729"/>
    </source>
</evidence>
<reference evidence="4 5" key="1">
    <citation type="submission" date="2017-07" db="EMBL/GenBank/DDBJ databases">
        <title>Complete Genome Sequence of the cosmetic ferment Vitreoscilla filiformis (ATCC15551).</title>
        <authorList>
            <person name="Contreras S."/>
            <person name="Sagory-Zalkind P."/>
            <person name="Blanquart H."/>
            <person name="Iltis A."/>
            <person name="Morand S.C."/>
        </authorList>
    </citation>
    <scope>NUCLEOTIDE SEQUENCE [LARGE SCALE GENOMIC DNA]</scope>
    <source>
        <strain evidence="4 5">ATCC 15551</strain>
    </source>
</reference>
<keyword evidence="1" id="KW-0472">Membrane</keyword>
<evidence type="ECO:0000256" key="1">
    <source>
        <dbReference type="SAM" id="Phobius"/>
    </source>
</evidence>
<dbReference type="PANTHER" id="PTHR42208">
    <property type="entry name" value="HEAVY METAL TRANSPORTER-RELATED"/>
    <property type="match status" value="1"/>
</dbReference>
<evidence type="ECO:0000259" key="3">
    <source>
        <dbReference type="Pfam" id="PF13386"/>
    </source>
</evidence>
<feature type="transmembrane region" description="Helical" evidence="1">
    <location>
        <begin position="161"/>
        <end position="179"/>
    </location>
</feature>
<dbReference type="Proteomes" id="UP000199729">
    <property type="component" value="Chromosome"/>
</dbReference>
<dbReference type="Pfam" id="PF13386">
    <property type="entry name" value="DsbD_2"/>
    <property type="match status" value="1"/>
</dbReference>
<dbReference type="InterPro" id="IPR039447">
    <property type="entry name" value="UreH-like_TM_dom"/>
</dbReference>
<organism evidence="4 5">
    <name type="scientific">Vitreoscilla filiformis</name>
    <dbReference type="NCBI Taxonomy" id="63"/>
    <lineage>
        <taxon>Bacteria</taxon>
        <taxon>Pseudomonadati</taxon>
        <taxon>Pseudomonadota</taxon>
        <taxon>Betaproteobacteria</taxon>
        <taxon>Neisseriales</taxon>
        <taxon>Neisseriaceae</taxon>
        <taxon>Vitreoscilla</taxon>
    </lineage>
</organism>